<dbReference type="Gene3D" id="2.40.50.180">
    <property type="entry name" value="CheA-289, Domain 4"/>
    <property type="match status" value="1"/>
</dbReference>
<dbReference type="GO" id="GO:0007165">
    <property type="term" value="P:signal transduction"/>
    <property type="evidence" value="ECO:0007669"/>
    <property type="project" value="InterPro"/>
</dbReference>
<keyword evidence="3" id="KW-1185">Reference proteome</keyword>
<dbReference type="STRING" id="694327.DFW101_2040"/>
<name>G7Q832_9BACT</name>
<dbReference type="Pfam" id="PF01584">
    <property type="entry name" value="CheW"/>
    <property type="match status" value="1"/>
</dbReference>
<dbReference type="GO" id="GO:0006935">
    <property type="term" value="P:chemotaxis"/>
    <property type="evidence" value="ECO:0007669"/>
    <property type="project" value="InterPro"/>
</dbReference>
<dbReference type="GO" id="GO:0005829">
    <property type="term" value="C:cytosol"/>
    <property type="evidence" value="ECO:0007669"/>
    <property type="project" value="TreeGrafter"/>
</dbReference>
<dbReference type="AlphaFoldDB" id="G7Q832"/>
<dbReference type="PANTHER" id="PTHR22617:SF41">
    <property type="entry name" value="CHEMOTAXIS SIGNAL TRANSDUCTION SYSTEM ADAPTOR PROTEIN CHEW"/>
    <property type="match status" value="1"/>
</dbReference>
<gene>
    <name evidence="2" type="ORF">DFW101_2040</name>
</gene>
<protein>
    <submittedName>
        <fullName evidence="2">CheW protein</fullName>
    </submittedName>
</protein>
<evidence type="ECO:0000259" key="1">
    <source>
        <dbReference type="PROSITE" id="PS50851"/>
    </source>
</evidence>
<reference evidence="3" key="1">
    <citation type="journal article" date="2015" name="Genome Announc.">
        <title>High-Quality Draft Genome Sequence of Desulfovibrio carbinoliphilus FW-101-2B, an Organic Acid-Oxidizing Sulfate-Reducing Bacterium Isolated from Uranium(VI)-Contaminated Groundwater.</title>
        <authorList>
            <person name="Ramsay B.D."/>
            <person name="Hwang C."/>
            <person name="Woo H.L."/>
            <person name="Carroll S.L."/>
            <person name="Lucas S."/>
            <person name="Han J."/>
            <person name="Lapidus A.L."/>
            <person name="Cheng J.F."/>
            <person name="Goodwin L.A."/>
            <person name="Pitluck S."/>
            <person name="Peters L."/>
            <person name="Chertkov O."/>
            <person name="Held B."/>
            <person name="Detter J.C."/>
            <person name="Han C.S."/>
            <person name="Tapia R."/>
            <person name="Land M.L."/>
            <person name="Hauser L.J."/>
            <person name="Kyrpides N.C."/>
            <person name="Ivanova N.N."/>
            <person name="Mikhailova N."/>
            <person name="Pagani I."/>
            <person name="Woyke T."/>
            <person name="Arkin A.P."/>
            <person name="Dehal P."/>
            <person name="Chivian D."/>
            <person name="Criddle C.S."/>
            <person name="Wu W."/>
            <person name="Chakraborty R."/>
            <person name="Hazen T.C."/>
            <person name="Fields M.W."/>
        </authorList>
    </citation>
    <scope>NUCLEOTIDE SEQUENCE [LARGE SCALE GENOMIC DNA]</scope>
    <source>
        <strain evidence="3">FW-101-2B</strain>
    </source>
</reference>
<dbReference type="PROSITE" id="PS50851">
    <property type="entry name" value="CHEW"/>
    <property type="match status" value="1"/>
</dbReference>
<dbReference type="PANTHER" id="PTHR22617">
    <property type="entry name" value="CHEMOTAXIS SENSOR HISTIDINE KINASE-RELATED"/>
    <property type="match status" value="1"/>
</dbReference>
<dbReference type="SUPFAM" id="SSF50341">
    <property type="entry name" value="CheW-like"/>
    <property type="match status" value="1"/>
</dbReference>
<dbReference type="RefSeq" id="WP_009181430.1">
    <property type="nucleotide sequence ID" value="NZ_CM001368.1"/>
</dbReference>
<sequence length="165" mass="17704">MANAATRQYLTLSLGGERFALESLVVSEVLDVPAVTWVPLAPGHLRGVVNLRGNAATVVDVCRKLGLPETASRVPSCLVIVERNYEGETFPVAALADAVHEVVEIRDEDIAPPPDMGLAVPAVFVLGLARLGDGFVMILDVDRLFSLEELAARRPRADGAPRRLL</sequence>
<dbReference type="InterPro" id="IPR039315">
    <property type="entry name" value="CheW"/>
</dbReference>
<evidence type="ECO:0000313" key="2">
    <source>
        <dbReference type="EMBL" id="EHJ48046.1"/>
    </source>
</evidence>
<dbReference type="InterPro" id="IPR002545">
    <property type="entry name" value="CheW-lke_dom"/>
</dbReference>
<evidence type="ECO:0000313" key="3">
    <source>
        <dbReference type="Proteomes" id="UP000004662"/>
    </source>
</evidence>
<dbReference type="EMBL" id="CM001368">
    <property type="protein sequence ID" value="EHJ48046.1"/>
    <property type="molecule type" value="Genomic_DNA"/>
</dbReference>
<dbReference type="HOGENOM" id="CLU_048995_1_1_7"/>
<organism evidence="2 3">
    <name type="scientific">Solidesulfovibrio carbinoliphilus subsp. oakridgensis</name>
    <dbReference type="NCBI Taxonomy" id="694327"/>
    <lineage>
        <taxon>Bacteria</taxon>
        <taxon>Pseudomonadati</taxon>
        <taxon>Thermodesulfobacteriota</taxon>
        <taxon>Desulfovibrionia</taxon>
        <taxon>Desulfovibrionales</taxon>
        <taxon>Desulfovibrionaceae</taxon>
        <taxon>Solidesulfovibrio</taxon>
    </lineage>
</organism>
<accession>G7Q832</accession>
<feature type="domain" description="CheW-like" evidence="1">
    <location>
        <begin position="6"/>
        <end position="150"/>
    </location>
</feature>
<dbReference type="Proteomes" id="UP000004662">
    <property type="component" value="Chromosome"/>
</dbReference>
<dbReference type="InterPro" id="IPR036061">
    <property type="entry name" value="CheW-like_dom_sf"/>
</dbReference>
<proteinExistence type="predicted"/>
<dbReference type="Gene3D" id="2.30.30.40">
    <property type="entry name" value="SH3 Domains"/>
    <property type="match status" value="1"/>
</dbReference>
<dbReference type="eggNOG" id="COG0835">
    <property type="taxonomic scope" value="Bacteria"/>
</dbReference>
<dbReference type="OrthoDB" id="9790406at2"/>
<dbReference type="SMART" id="SM00260">
    <property type="entry name" value="CheW"/>
    <property type="match status" value="1"/>
</dbReference>